<dbReference type="GO" id="GO:0034058">
    <property type="term" value="P:endosomal vesicle fusion"/>
    <property type="evidence" value="ECO:0007669"/>
    <property type="project" value="TreeGrafter"/>
</dbReference>
<sequence>MTESVTSFDDDEWTNGSLDEGLNNISLDDAIDEVGQLDDTPFEDSLLDEQSQSVGGHAAPSSSVVAISNVNHLTYQLDSAIVITKNESISYQLERVRHVVGEAVSTAEASTGQVAVATSRGFVLVFNREGRLDRQISPESAQIGSASCVEFSLNNKNLAIGYSKGALKASTVYYLIDNAGQIGKGLLQIVYLSGAQALLTLDSGGSVYEIQLKRKITGARTYAMRCVFSGCNGEVLQMRLLPNGILALLTVTKVLFVSTRYGGSVLLVVPLGMFLECPPLLCYRERMIGKQKYLFVCICRGERISMFRVDSRKFGTRQKAAQLIRSLSMPSPLCSLAWLSDSLITGFDLQGCCWQLNPDKGPVQRASDVSAQLVFCSSEYKGLATGGGVSEAMQLLAENVAYETVKTGWDSKTVWLIQEGHIDMVRKRTQHEQLDLFVQRKDYISACLYLLDVVKNKIPSEEHFKHQAKPLLLDFVRQILGQCMDSTDNNNSTQKVTHYKKYIGALMHICLIGKLYHIFYNEVWSKLEGEPLARTVFFELLDEYILDDLVTSPPPQLISEYITYLVSEGQLSQLQAAVVHLPIECLDLHQIMSTCRQNGLYDGIIYVMNKALLDYISPLEELLEVVGSFASNDVLSDSQVEQGNRLLLYLHCCLAGRAYPFGALSKELIASVPLETYRCMTSLHGKNGSSTSIKYPYLRVLLHFDAQQFFHVIFTCSDTELLQADFRLQQLLEILGNLVCELRHPSALMHFLLLISQLTDAGHITPPVDMVQDAITSLLSVGCLDETGEMAVVNAMRRVHQLNRQHILKQATNPFRPRICSYIYLSERKYVDLLNCYPMKPGHEEILELIRDILQSRNLTESEQQQFSSAVKGLLPSLANIDMNRTAQLVLDYFQDSLRDLKDRYFNQHEENSYKILRAAFEIRMERREMNLSTNEELDEQLFCAVFDGIARGKEIDKDDILLGLLLYWLPLGSSSDFCLNVASEFNCPLSSCRLLEARGQLERAFQLLFQEMEKNKQDEQRMLSLMDEILHLCCRHSSSPISKQWLMKVFKCLTSKENLQSQDMDSRLQNLCIRILNNGAEHASDLFDCLLQYPSFSQSAYKEKAPLINELLSACTFEIKVFTELRKSMELESRPDIQKLNNQSGRRTRLISTPNCLVCNNPLTKSAYAFRCGHVIHMECIGSSRQCLCSSPTSSSAFSTRDSLLIRHSLPAPRLHKRVEKRDIFKHWPDA</sequence>
<dbReference type="Pfam" id="PF23410">
    <property type="entry name" value="Beta-prop_VPS8"/>
    <property type="match status" value="1"/>
</dbReference>
<proteinExistence type="predicted"/>
<evidence type="ECO:0000313" key="3">
    <source>
        <dbReference type="EMBL" id="PAV79433.1"/>
    </source>
</evidence>
<keyword evidence="4" id="KW-1185">Reference proteome</keyword>
<feature type="region of interest" description="Disordered" evidence="1">
    <location>
        <begin position="1"/>
        <end position="20"/>
    </location>
</feature>
<dbReference type="InterPro" id="IPR036322">
    <property type="entry name" value="WD40_repeat_dom_sf"/>
</dbReference>
<dbReference type="GO" id="GO:0005770">
    <property type="term" value="C:late endosome"/>
    <property type="evidence" value="ECO:0007669"/>
    <property type="project" value="TreeGrafter"/>
</dbReference>
<gene>
    <name evidence="3" type="ORF">WR25_10627</name>
</gene>
<dbReference type="OrthoDB" id="289913at2759"/>
<dbReference type="STRING" id="2018661.A0A2A2L012"/>
<dbReference type="AlphaFoldDB" id="A0A2A2L012"/>
<dbReference type="Pfam" id="PF12816">
    <property type="entry name" value="TPR_Vps8"/>
    <property type="match status" value="1"/>
</dbReference>
<dbReference type="InterPro" id="IPR045111">
    <property type="entry name" value="Vps41/Vps8"/>
</dbReference>
<feature type="domain" description="Vacuolar protein sorting-associated protein 8 central" evidence="2">
    <location>
        <begin position="536"/>
        <end position="713"/>
    </location>
</feature>
<dbReference type="Proteomes" id="UP000218231">
    <property type="component" value="Unassembled WGS sequence"/>
</dbReference>
<evidence type="ECO:0000256" key="1">
    <source>
        <dbReference type="SAM" id="MobiDB-lite"/>
    </source>
</evidence>
<organism evidence="3 4">
    <name type="scientific">Diploscapter pachys</name>
    <dbReference type="NCBI Taxonomy" id="2018661"/>
    <lineage>
        <taxon>Eukaryota</taxon>
        <taxon>Metazoa</taxon>
        <taxon>Ecdysozoa</taxon>
        <taxon>Nematoda</taxon>
        <taxon>Chromadorea</taxon>
        <taxon>Rhabditida</taxon>
        <taxon>Rhabditina</taxon>
        <taxon>Rhabditomorpha</taxon>
        <taxon>Rhabditoidea</taxon>
        <taxon>Rhabditidae</taxon>
        <taxon>Diploscapter</taxon>
    </lineage>
</organism>
<protein>
    <recommendedName>
        <fullName evidence="2">Vacuolar protein sorting-associated protein 8 central domain-containing protein</fullName>
    </recommendedName>
</protein>
<dbReference type="EMBL" id="LIAE01007419">
    <property type="protein sequence ID" value="PAV79433.1"/>
    <property type="molecule type" value="Genomic_DNA"/>
</dbReference>
<dbReference type="PANTHER" id="PTHR12616">
    <property type="entry name" value="VACUOLAR PROTEIN SORTING VPS41"/>
    <property type="match status" value="1"/>
</dbReference>
<evidence type="ECO:0000259" key="2">
    <source>
        <dbReference type="Pfam" id="PF12816"/>
    </source>
</evidence>
<dbReference type="InterPro" id="IPR025941">
    <property type="entry name" value="Vps8_central_dom"/>
</dbReference>
<comment type="caution">
    <text evidence="3">The sequence shown here is derived from an EMBL/GenBank/DDBJ whole genome shotgun (WGS) entry which is preliminary data.</text>
</comment>
<evidence type="ECO:0000313" key="4">
    <source>
        <dbReference type="Proteomes" id="UP000218231"/>
    </source>
</evidence>
<name>A0A2A2L012_9BILA</name>
<dbReference type="PANTHER" id="PTHR12616:SF8">
    <property type="entry name" value="VACUOLAR PROTEIN SORTING-ASSOCIATED PROTEIN 8 HOMOLOG"/>
    <property type="match status" value="1"/>
</dbReference>
<dbReference type="SUPFAM" id="SSF50978">
    <property type="entry name" value="WD40 repeat-like"/>
    <property type="match status" value="1"/>
</dbReference>
<dbReference type="GO" id="GO:0006623">
    <property type="term" value="P:protein targeting to vacuole"/>
    <property type="evidence" value="ECO:0007669"/>
    <property type="project" value="InterPro"/>
</dbReference>
<dbReference type="GO" id="GO:0030897">
    <property type="term" value="C:HOPS complex"/>
    <property type="evidence" value="ECO:0007669"/>
    <property type="project" value="TreeGrafter"/>
</dbReference>
<accession>A0A2A2L012</accession>
<reference evidence="3 4" key="1">
    <citation type="journal article" date="2017" name="Curr. Biol.">
        <title>Genome architecture and evolution of a unichromosomal asexual nematode.</title>
        <authorList>
            <person name="Fradin H."/>
            <person name="Zegar C."/>
            <person name="Gutwein M."/>
            <person name="Lucas J."/>
            <person name="Kovtun M."/>
            <person name="Corcoran D."/>
            <person name="Baugh L.R."/>
            <person name="Kiontke K."/>
            <person name="Gunsalus K."/>
            <person name="Fitch D.H."/>
            <person name="Piano F."/>
        </authorList>
    </citation>
    <scope>NUCLEOTIDE SEQUENCE [LARGE SCALE GENOMIC DNA]</scope>
    <source>
        <strain evidence="3">PF1309</strain>
    </source>
</reference>